<dbReference type="InterPro" id="IPR008962">
    <property type="entry name" value="PapD-like_sf"/>
</dbReference>
<evidence type="ECO:0000256" key="5">
    <source>
        <dbReference type="ARBA" id="ARBA00023054"/>
    </source>
</evidence>
<comment type="subcellular location">
    <subcellularLocation>
        <location evidence="1">Endoplasmic reticulum membrane</location>
        <topology evidence="1">Single-pass type IV membrane protein</topology>
    </subcellularLocation>
</comment>
<dbReference type="OMA" id="LICISNW"/>
<dbReference type="PROSITE" id="PS50202">
    <property type="entry name" value="MSP"/>
    <property type="match status" value="1"/>
</dbReference>
<dbReference type="Proteomes" id="UP000001554">
    <property type="component" value="Chromosome 6"/>
</dbReference>
<keyword evidence="3 8" id="KW-0812">Transmembrane</keyword>
<dbReference type="KEGG" id="bfo:118417170"/>
<protein>
    <submittedName>
        <fullName evidence="11">Vesicle-associated membrane protein/synaptobrevin-binding protein-like isoform X1</fullName>
    </submittedName>
</protein>
<dbReference type="Gene3D" id="2.60.40.10">
    <property type="entry name" value="Immunoglobulins"/>
    <property type="match status" value="1"/>
</dbReference>
<keyword evidence="4 8" id="KW-1133">Transmembrane helix</keyword>
<dbReference type="PANTHER" id="PTHR10809">
    <property type="entry name" value="VESICLE-ASSOCIATED MEMBRANE PROTEIN-ASSOCIATED PROTEIN"/>
    <property type="match status" value="1"/>
</dbReference>
<dbReference type="PIRSF" id="PIRSF019693">
    <property type="entry name" value="VAMP-associated"/>
    <property type="match status" value="1"/>
</dbReference>
<keyword evidence="5 7" id="KW-0175">Coiled coil</keyword>
<comment type="similarity">
    <text evidence="2">Belongs to the VAMP-associated protein (VAP) (TC 9.B.17) family.</text>
</comment>
<evidence type="ECO:0000256" key="6">
    <source>
        <dbReference type="ARBA" id="ARBA00023136"/>
    </source>
</evidence>
<dbReference type="InterPro" id="IPR013783">
    <property type="entry name" value="Ig-like_fold"/>
</dbReference>
<dbReference type="OrthoDB" id="264603at2759"/>
<keyword evidence="10" id="KW-1185">Reference proteome</keyword>
<dbReference type="FunFam" id="2.60.40.10:FF:000334">
    <property type="entry name" value="vesicle-associated membrane protein-associated protein A isoform X1"/>
    <property type="match status" value="1"/>
</dbReference>
<dbReference type="GO" id="GO:0090158">
    <property type="term" value="P:endoplasmic reticulum membrane organization"/>
    <property type="evidence" value="ECO:0000318"/>
    <property type="project" value="GO_Central"/>
</dbReference>
<dbReference type="RefSeq" id="XP_035678487.1">
    <property type="nucleotide sequence ID" value="XM_035822594.1"/>
</dbReference>
<evidence type="ECO:0000256" key="2">
    <source>
        <dbReference type="ARBA" id="ARBA00008932"/>
    </source>
</evidence>
<evidence type="ECO:0000256" key="8">
    <source>
        <dbReference type="SAM" id="Phobius"/>
    </source>
</evidence>
<sequence length="314" mass="34629">MSKLEQVLILEPSGELKFKGPFTEVVTSNLKLNNPTDKRVCFKVKTTAPRRYCVRPNSGVVEPSSSINVSVMLQPFDYDPQEKNKHKFMVQSMFAPEGGIDNETMINMVSDKMWKDADQTQLMDSKLKCVFELPPEALQALAKGKTNVFKLETSTPPPRKSVSAPSIVKRVPARPIKSVLFQNDLDAAKEAKEVAAVPPVKPNIPKPSPEAKRPVPQEATVAVKAVNVGSSASDSDMKKVLDECRRLQAEVSKLQAENAQIKDDGLRQRKATPSDNTQTFTTEFAPVEQRSAIPPVLYLLAALILGFIIGKFIL</sequence>
<organism evidence="10 11">
    <name type="scientific">Branchiostoma floridae</name>
    <name type="common">Florida lancelet</name>
    <name type="synonym">Amphioxus</name>
    <dbReference type="NCBI Taxonomy" id="7739"/>
    <lineage>
        <taxon>Eukaryota</taxon>
        <taxon>Metazoa</taxon>
        <taxon>Chordata</taxon>
        <taxon>Cephalochordata</taxon>
        <taxon>Leptocardii</taxon>
        <taxon>Amphioxiformes</taxon>
        <taxon>Branchiostomatidae</taxon>
        <taxon>Branchiostoma</taxon>
    </lineage>
</organism>
<evidence type="ECO:0000259" key="9">
    <source>
        <dbReference type="PROSITE" id="PS50202"/>
    </source>
</evidence>
<evidence type="ECO:0000256" key="1">
    <source>
        <dbReference type="ARBA" id="ARBA00004163"/>
    </source>
</evidence>
<dbReference type="GO" id="GO:0005886">
    <property type="term" value="C:plasma membrane"/>
    <property type="evidence" value="ECO:0000318"/>
    <property type="project" value="GO_Central"/>
</dbReference>
<gene>
    <name evidence="11" type="primary">LOC118417170</name>
</gene>
<dbReference type="PANTHER" id="PTHR10809:SF6">
    <property type="entry name" value="AT11025P-RELATED"/>
    <property type="match status" value="1"/>
</dbReference>
<dbReference type="GO" id="GO:0043495">
    <property type="term" value="F:protein-membrane adaptor activity"/>
    <property type="evidence" value="ECO:0000318"/>
    <property type="project" value="GO_Central"/>
</dbReference>
<reference evidence="11" key="2">
    <citation type="submission" date="2025-08" db="UniProtKB">
        <authorList>
            <consortium name="RefSeq"/>
        </authorList>
    </citation>
    <scope>IDENTIFICATION</scope>
    <source>
        <strain evidence="11">S238N-H82</strain>
        <tissue evidence="11">Testes</tissue>
    </source>
</reference>
<evidence type="ECO:0000256" key="3">
    <source>
        <dbReference type="ARBA" id="ARBA00022692"/>
    </source>
</evidence>
<dbReference type="Pfam" id="PF00635">
    <property type="entry name" value="Motile_Sperm"/>
    <property type="match status" value="1"/>
</dbReference>
<dbReference type="InterPro" id="IPR000535">
    <property type="entry name" value="MSP_dom"/>
</dbReference>
<dbReference type="GeneID" id="118417170"/>
<evidence type="ECO:0000256" key="7">
    <source>
        <dbReference type="SAM" id="Coils"/>
    </source>
</evidence>
<name>A0A9J7L949_BRAFL</name>
<accession>A0A9J7L949</accession>
<feature type="transmembrane region" description="Helical" evidence="8">
    <location>
        <begin position="296"/>
        <end position="313"/>
    </location>
</feature>
<dbReference type="GO" id="GO:0061817">
    <property type="term" value="P:endoplasmic reticulum-plasma membrane tethering"/>
    <property type="evidence" value="ECO:0000318"/>
    <property type="project" value="GO_Central"/>
</dbReference>
<feature type="domain" description="MSP" evidence="9">
    <location>
        <begin position="7"/>
        <end position="132"/>
    </location>
</feature>
<evidence type="ECO:0000256" key="4">
    <source>
        <dbReference type="ARBA" id="ARBA00022989"/>
    </source>
</evidence>
<dbReference type="AlphaFoldDB" id="A0A9J7L949"/>
<reference evidence="10" key="1">
    <citation type="journal article" date="2020" name="Nat. Ecol. Evol.">
        <title>Deeply conserved synteny resolves early events in vertebrate evolution.</title>
        <authorList>
            <person name="Simakov O."/>
            <person name="Marletaz F."/>
            <person name="Yue J.X."/>
            <person name="O'Connell B."/>
            <person name="Jenkins J."/>
            <person name="Brandt A."/>
            <person name="Calef R."/>
            <person name="Tung C.H."/>
            <person name="Huang T.K."/>
            <person name="Schmutz J."/>
            <person name="Satoh N."/>
            <person name="Yu J.K."/>
            <person name="Putnam N.H."/>
            <person name="Green R.E."/>
            <person name="Rokhsar D.S."/>
        </authorList>
    </citation>
    <scope>NUCLEOTIDE SEQUENCE [LARGE SCALE GENOMIC DNA]</scope>
    <source>
        <strain evidence="10">S238N-H82</strain>
    </source>
</reference>
<proteinExistence type="inferred from homology"/>
<dbReference type="SUPFAM" id="SSF49354">
    <property type="entry name" value="PapD-like"/>
    <property type="match status" value="1"/>
</dbReference>
<feature type="coiled-coil region" evidence="7">
    <location>
        <begin position="237"/>
        <end position="264"/>
    </location>
</feature>
<dbReference type="GO" id="GO:0005789">
    <property type="term" value="C:endoplasmic reticulum membrane"/>
    <property type="evidence" value="ECO:0000318"/>
    <property type="project" value="GO_Central"/>
</dbReference>
<evidence type="ECO:0000313" key="10">
    <source>
        <dbReference type="Proteomes" id="UP000001554"/>
    </source>
</evidence>
<keyword evidence="6 8" id="KW-0472">Membrane</keyword>
<dbReference type="InterPro" id="IPR016763">
    <property type="entry name" value="VAP"/>
</dbReference>
<evidence type="ECO:0000313" key="11">
    <source>
        <dbReference type="RefSeq" id="XP_035678487.1"/>
    </source>
</evidence>